<proteinExistence type="predicted"/>
<name>A0ACB8V4Y6_9EURO</name>
<comment type="caution">
    <text evidence="1">The sequence shown here is derived from an EMBL/GenBank/DDBJ whole genome shotgun (WGS) entry which is preliminary data.</text>
</comment>
<protein>
    <submittedName>
        <fullName evidence="1">Uncharacterized protein</fullName>
    </submittedName>
</protein>
<accession>A0ACB8V4Y6</accession>
<sequence length="549" mass="61592">MSRAPGALVNLRAFFVYLLLVCYIPHVWSQSQKPLQKEPGSGQPKKIAIVGAGAGGASAAYHLRKYCDFFSVPIDITVFEKEAYIGGRSTTVNIFNDPTQPVELGASIFVNANKNLVKAAKKFGLRLKEANYQVPKESNYNLGVWDGYKFVFLQRTTSFRWWNIFHLLWKYGWAPMRTQSVMTSTVDKFLKMYKWPYFPWKSISAVAMSTGLSEATWTTGTEFLKDNHISEEFGREIIQASTRVNYGQNLPLIHGLETMVCMATDGAKSVEGGNWQIFRGMIDASKADLKLNTTVEEVHRNDDNTYTLVSQERTENGTQLNTFDHVIIASPLQFTDITMFPPLDQVPSSVSYVELHVTLIASPRKISPRFFRLPGNKDPVPEVILTTLPEGLDLGARRDGVGPAGFWSISTIMKARPPASSPTSPDHYVYKVFSPQALSSQFLADLFGVPEIDLYDKNASSSASGIGPFAASEISWLYQKKWNSYPYLYPRVTFEDIKLAPNLWYTSSIENFISTMETSSLAGMNVAALIMSEWISEFEVKLKKYEESS</sequence>
<organism evidence="1">
    <name type="scientific">Ophidiomyces ophidiicola</name>
    <dbReference type="NCBI Taxonomy" id="1387563"/>
    <lineage>
        <taxon>Eukaryota</taxon>
        <taxon>Fungi</taxon>
        <taxon>Dikarya</taxon>
        <taxon>Ascomycota</taxon>
        <taxon>Pezizomycotina</taxon>
        <taxon>Eurotiomycetes</taxon>
        <taxon>Eurotiomycetidae</taxon>
        <taxon>Onygenales</taxon>
        <taxon>Onygenaceae</taxon>
        <taxon>Ophidiomyces</taxon>
    </lineage>
</organism>
<evidence type="ECO:0000313" key="1">
    <source>
        <dbReference type="EMBL" id="KAI2390726.1"/>
    </source>
</evidence>
<dbReference type="EMBL" id="JALBCA010000016">
    <property type="protein sequence ID" value="KAI2390726.1"/>
    <property type="molecule type" value="Genomic_DNA"/>
</dbReference>
<gene>
    <name evidence="1" type="ORF">LOY88_001550</name>
</gene>
<reference evidence="1" key="1">
    <citation type="journal article" date="2022" name="bioRxiv">
        <title>Population genetic analysis of Ophidiomyces ophidiicola, the causative agent of snake fungal disease, indicates recent introductions to the USA.</title>
        <authorList>
            <person name="Ladner J.T."/>
            <person name="Palmer J.M."/>
            <person name="Ettinger C.L."/>
            <person name="Stajich J.E."/>
            <person name="Farrell T.M."/>
            <person name="Glorioso B.M."/>
            <person name="Lawson B."/>
            <person name="Price S.J."/>
            <person name="Stengle A.G."/>
            <person name="Grear D.A."/>
            <person name="Lorch J.M."/>
        </authorList>
    </citation>
    <scope>NUCLEOTIDE SEQUENCE</scope>
    <source>
        <strain evidence="1">NWHC 24266-5</strain>
    </source>
</reference>